<reference evidence="19 20" key="1">
    <citation type="submission" date="2019-08" db="EMBL/GenBank/DDBJ databases">
        <authorList>
            <person name="Alioto T."/>
            <person name="Alioto T."/>
            <person name="Gomez Garrido J."/>
        </authorList>
    </citation>
    <scope>NUCLEOTIDE SEQUENCE [LARGE SCALE GENOMIC DNA]</scope>
</reference>
<evidence type="ECO:0000256" key="3">
    <source>
        <dbReference type="ARBA" id="ARBA00009726"/>
    </source>
</evidence>
<feature type="transmembrane region" description="Helical" evidence="16">
    <location>
        <begin position="36"/>
        <end position="57"/>
    </location>
</feature>
<dbReference type="FunFam" id="3.40.50.300:FF:000293">
    <property type="entry name" value="ATP binding cassette subfamily C member 1"/>
    <property type="match status" value="1"/>
</dbReference>
<dbReference type="Proteomes" id="UP000325440">
    <property type="component" value="Unassembled WGS sequence"/>
</dbReference>
<dbReference type="InterPro" id="IPR036640">
    <property type="entry name" value="ABC1_TM_sf"/>
</dbReference>
<dbReference type="InterPro" id="IPR056227">
    <property type="entry name" value="TMD0_ABC"/>
</dbReference>
<dbReference type="EMBL" id="CABPRJ010002371">
    <property type="protein sequence ID" value="VVC43743.1"/>
    <property type="molecule type" value="Genomic_DNA"/>
</dbReference>
<dbReference type="PROSITE" id="PS50893">
    <property type="entry name" value="ABC_TRANSPORTER_2"/>
    <property type="match status" value="2"/>
</dbReference>
<keyword evidence="11 16" id="KW-1133">Transmembrane helix</keyword>
<evidence type="ECO:0000256" key="4">
    <source>
        <dbReference type="ARBA" id="ARBA00022448"/>
    </source>
</evidence>
<keyword evidence="12 16" id="KW-0472">Membrane</keyword>
<dbReference type="InterPro" id="IPR005292">
    <property type="entry name" value="MRP"/>
</dbReference>
<feature type="transmembrane region" description="Helical" evidence="16">
    <location>
        <begin position="952"/>
        <end position="977"/>
    </location>
</feature>
<feature type="transmembrane region" description="Helical" evidence="16">
    <location>
        <begin position="1189"/>
        <end position="1208"/>
    </location>
</feature>
<dbReference type="GO" id="GO:0016887">
    <property type="term" value="F:ATP hydrolysis activity"/>
    <property type="evidence" value="ECO:0007669"/>
    <property type="project" value="InterPro"/>
</dbReference>
<keyword evidence="4" id="KW-0813">Transport</keyword>
<evidence type="ECO:0000256" key="15">
    <source>
        <dbReference type="SAM" id="MobiDB-lite"/>
    </source>
</evidence>
<evidence type="ECO:0000256" key="10">
    <source>
        <dbReference type="ARBA" id="ARBA00022967"/>
    </source>
</evidence>
<dbReference type="InterPro" id="IPR003593">
    <property type="entry name" value="AAA+_ATPase"/>
</dbReference>
<dbReference type="InterPro" id="IPR027417">
    <property type="entry name" value="P-loop_NTPase"/>
</dbReference>
<dbReference type="Pfam" id="PF24357">
    <property type="entry name" value="TMD0_ABC"/>
    <property type="match status" value="1"/>
</dbReference>
<feature type="transmembrane region" description="Helical" evidence="16">
    <location>
        <begin position="434"/>
        <end position="453"/>
    </location>
</feature>
<feature type="compositionally biased region" description="Polar residues" evidence="15">
    <location>
        <begin position="895"/>
        <end position="905"/>
    </location>
</feature>
<proteinExistence type="inferred from homology"/>
<accession>A0A5E4NJA4</accession>
<comment type="similarity">
    <text evidence="3">Belongs to the ABC transporter superfamily. ABCC family. Conjugate transporter (TC 3.A.1.208) subfamily.</text>
</comment>
<keyword evidence="20" id="KW-1185">Reference proteome</keyword>
<keyword evidence="9" id="KW-0067">ATP-binding</keyword>
<evidence type="ECO:0000256" key="7">
    <source>
        <dbReference type="ARBA" id="ARBA00022737"/>
    </source>
</evidence>
<evidence type="ECO:0000256" key="6">
    <source>
        <dbReference type="ARBA" id="ARBA00022692"/>
    </source>
</evidence>
<feature type="domain" description="ABC transmembrane type-1" evidence="18">
    <location>
        <begin position="320"/>
        <end position="602"/>
    </location>
</feature>
<dbReference type="SMART" id="SM00382">
    <property type="entry name" value="AAA"/>
    <property type="match status" value="2"/>
</dbReference>
<feature type="transmembrane region" description="Helical" evidence="16">
    <location>
        <begin position="1097"/>
        <end position="1117"/>
    </location>
</feature>
<feature type="region of interest" description="Disordered" evidence="15">
    <location>
        <begin position="889"/>
        <end position="917"/>
    </location>
</feature>
<evidence type="ECO:0000256" key="11">
    <source>
        <dbReference type="ARBA" id="ARBA00022989"/>
    </source>
</evidence>
<name>A0A5E4NJA4_9HEMI</name>
<dbReference type="Pfam" id="PF00664">
    <property type="entry name" value="ABC_membrane"/>
    <property type="match status" value="2"/>
</dbReference>
<dbReference type="PANTHER" id="PTHR24223">
    <property type="entry name" value="ATP-BINDING CASSETTE SUB-FAMILY C"/>
    <property type="match status" value="1"/>
</dbReference>
<comment type="catalytic activity">
    <reaction evidence="14">
        <text>leukotriene C4(in) + ATP + H2O = leukotriene C4(out) + ADP + phosphate + H(+)</text>
        <dbReference type="Rhea" id="RHEA:38963"/>
        <dbReference type="ChEBI" id="CHEBI:15377"/>
        <dbReference type="ChEBI" id="CHEBI:15378"/>
        <dbReference type="ChEBI" id="CHEBI:30616"/>
        <dbReference type="ChEBI" id="CHEBI:43474"/>
        <dbReference type="ChEBI" id="CHEBI:57973"/>
        <dbReference type="ChEBI" id="CHEBI:456216"/>
    </reaction>
    <physiologicalReaction direction="left-to-right" evidence="14">
        <dbReference type="Rhea" id="RHEA:38964"/>
    </physiologicalReaction>
</comment>
<feature type="transmembrane region" description="Helical" evidence="16">
    <location>
        <begin position="536"/>
        <end position="564"/>
    </location>
</feature>
<feature type="transmembrane region" description="Helical" evidence="16">
    <location>
        <begin position="69"/>
        <end position="93"/>
    </location>
</feature>
<evidence type="ECO:0000256" key="12">
    <source>
        <dbReference type="ARBA" id="ARBA00023136"/>
    </source>
</evidence>
<feature type="domain" description="ABC transporter" evidence="17">
    <location>
        <begin position="634"/>
        <end position="859"/>
    </location>
</feature>
<dbReference type="InterPro" id="IPR011527">
    <property type="entry name" value="ABC1_TM_dom"/>
</dbReference>
<dbReference type="EC" id="7.6.2.3" evidence="13"/>
<dbReference type="PROSITE" id="PS00211">
    <property type="entry name" value="ABC_TRANSPORTER_1"/>
    <property type="match status" value="2"/>
</dbReference>
<dbReference type="PROSITE" id="PS50929">
    <property type="entry name" value="ABC_TM1F"/>
    <property type="match status" value="2"/>
</dbReference>
<dbReference type="CDD" id="cd03250">
    <property type="entry name" value="ABCC_MRP_domain1"/>
    <property type="match status" value="1"/>
</dbReference>
<organism evidence="19 20">
    <name type="scientific">Cinara cedri</name>
    <dbReference type="NCBI Taxonomy" id="506608"/>
    <lineage>
        <taxon>Eukaryota</taxon>
        <taxon>Metazoa</taxon>
        <taxon>Ecdysozoa</taxon>
        <taxon>Arthropoda</taxon>
        <taxon>Hexapoda</taxon>
        <taxon>Insecta</taxon>
        <taxon>Pterygota</taxon>
        <taxon>Neoptera</taxon>
        <taxon>Paraneoptera</taxon>
        <taxon>Hemiptera</taxon>
        <taxon>Sternorrhyncha</taxon>
        <taxon>Aphidomorpha</taxon>
        <taxon>Aphidoidea</taxon>
        <taxon>Aphididae</taxon>
        <taxon>Lachninae</taxon>
        <taxon>Cinara</taxon>
    </lineage>
</organism>
<keyword evidence="5" id="KW-1003">Cell membrane</keyword>
<feature type="transmembrane region" description="Helical" evidence="16">
    <location>
        <begin position="99"/>
        <end position="123"/>
    </location>
</feature>
<dbReference type="FunFam" id="3.40.50.300:FF:000074">
    <property type="entry name" value="Multidrug resistance-associated protein 5 isoform 1"/>
    <property type="match status" value="1"/>
</dbReference>
<dbReference type="OrthoDB" id="6603898at2759"/>
<feature type="domain" description="ABC transmembrane type-1" evidence="18">
    <location>
        <begin position="955"/>
        <end position="1239"/>
    </location>
</feature>
<evidence type="ECO:0000256" key="1">
    <source>
        <dbReference type="ARBA" id="ARBA00004128"/>
    </source>
</evidence>
<evidence type="ECO:0000256" key="14">
    <source>
        <dbReference type="ARBA" id="ARBA00047523"/>
    </source>
</evidence>
<dbReference type="InterPro" id="IPR003439">
    <property type="entry name" value="ABC_transporter-like_ATP-bd"/>
</dbReference>
<evidence type="ECO:0000256" key="2">
    <source>
        <dbReference type="ARBA" id="ARBA00004651"/>
    </source>
</evidence>
<dbReference type="FunFam" id="1.20.1560.10:FF:000041">
    <property type="entry name" value="Multidrug-Resistance like protein 1, isoform C"/>
    <property type="match status" value="1"/>
</dbReference>
<evidence type="ECO:0000256" key="8">
    <source>
        <dbReference type="ARBA" id="ARBA00022741"/>
    </source>
</evidence>
<dbReference type="NCBIfam" id="TIGR00957">
    <property type="entry name" value="MRP_assoc_pro"/>
    <property type="match status" value="1"/>
</dbReference>
<sequence>MELADFDKFCGSPFWDWSLSWNTTDPDITLCFEKTALIWTPCLFLWFFSPLEVYYLVHSKYRDIPWNWLNLAKLAGAALLCLLSMADIGYAIIQYSSGMPIYSVDFYTPLVKLITFGFVMVLISANRARGLRSSGLIFLFWLSLAFCGIIQYRSEIRFALSDKPLEKYQFISYMVYYPLVLIQFVLSFFADSDPRLSDYPSVEKPCPEMKASYPSRVLFSWFDTLAWTGYRRPLVTSDLWNMNYEDSSREVVPVFDKYWERSLIKAKLLDNAKASYIKHKSDGSIEVSPTEYTRITRDTKNQKEASILPALCKSFGRTFLFGTFLKVIEDCLVFVSPQVLKYMIAFVGNPNEPEWRGYFYVFLMMLTATLQTLILSQYFHRMYLVGMRVRTALTSAIYRKALRISNTARKTFTVGEIVNLMAVDAHRFVDLTTYLNMIWSAPFQIALAIYFLWQSLGPSVLAGLFVMIVLIPVNGIVAAKARNLQIKQMKNKDQRVKLMNEILSGIKVLKLYAWEPSFEQKVLDIRGKEIKVLRTAAYLNAATSFIWACAPFLVSLVTFGVYVLSDESHVLDAQTAFVSLSLFNILRFPLSMLPMFVSNVVQSSVSIKRINKFMNSEELDPDSVTHDSDEKDPLVIENGTFTWGESTEAPILKNINLRILPSQLVAVVGTVGSGKSSLVSAFLGEMDKVSGRVNTKGSVAYVPQQAWIQNTSLKDNILFGQSLSDRIYNKVIDACALRADFQMLPAGDKTEIGEKGINLSGGQKQRVSLARAVYKESDIYFLDDPLSAVDSHVGKHIFENVIGPTGLLRKKTRILVTHSVTYLREVDLIVVLKDGQISESGTYKELLDKKGDFADFLILHMQEQSAEKVDENEIDKLLEDAPADLKEKYVRQRSESNSTNSMQRQKSIDSEKVPPPSVSLDQQAKLIEVEKAETGSVKWEVYVHYLKSIGPFLCITTILLSIIFQGFSISSNIWLSVWSNDVSSRVNGTENVSKRDLYLSVYGLLGFGQAVSTMVMSISLNLGTVRASQMLFGLINRRIFRNPISLFDTTPIGRILNRVSKDIDTIDNVIPFTLSSAQGTFFSVIGTLVVISYSTPIFTVVIVPIGILYYFIQRFYVATSRQLKRLESVSRSPIYSHFSETVTGATSIRAYGAEAKFITQSEQKVDFNQTCYYPSTVANRWLAVRLETIGNFIIFFASVFSVLGRSTLSPGIVGLSISYALQITQTLNWLVRMTSEVETNIVAVERIKEYGETPQEAPWDIPSTRPSKEWPTSGEVQFKNLKVRYREGLDLALKGLDIFVEGGKKVGIVGRTGAGKSSLTLSLFRIVEAAEGTIFVDGVDISKIGLHTLRSRLTIIPQDPVLFSGTIRMNLDPTNTNTDSQLWNALKLAHLKTHIKGLTGGLDHEVSEGGDNLSVGQRQLVCLARALLRKTKLLVLDEATAAIDLETDDLIQTTIRSEFKDCTVLTIAHRLNTIMDSDKVIVLDNGLMIEYDSPTNLLQEKSSVFYLMAKDAGLAQ</sequence>
<evidence type="ECO:0000259" key="17">
    <source>
        <dbReference type="PROSITE" id="PS50893"/>
    </source>
</evidence>
<keyword evidence="7" id="KW-0677">Repeat</keyword>
<dbReference type="FunFam" id="1.20.1560.10:FF:000001">
    <property type="entry name" value="ATP-binding cassette subfamily C member 1"/>
    <property type="match status" value="1"/>
</dbReference>
<evidence type="ECO:0000256" key="16">
    <source>
        <dbReference type="SAM" id="Phobius"/>
    </source>
</evidence>
<feature type="transmembrane region" description="Helical" evidence="16">
    <location>
        <begin position="997"/>
        <end position="1022"/>
    </location>
</feature>
<keyword evidence="10" id="KW-1278">Translocase</keyword>
<keyword evidence="6 16" id="KW-0812">Transmembrane</keyword>
<gene>
    <name evidence="19" type="ORF">CINCED_3A019450</name>
</gene>
<dbReference type="InterPro" id="IPR017871">
    <property type="entry name" value="ABC_transporter-like_CS"/>
</dbReference>
<dbReference type="CDD" id="cd18595">
    <property type="entry name" value="ABC_6TM_MRP1_2_3_6_D1_like"/>
    <property type="match status" value="1"/>
</dbReference>
<feature type="transmembrane region" description="Helical" evidence="16">
    <location>
        <begin position="135"/>
        <end position="153"/>
    </location>
</feature>
<protein>
    <recommendedName>
        <fullName evidence="13">ABC-type glutathione-S-conjugate transporter</fullName>
        <ecNumber evidence="13">7.6.2.3</ecNumber>
    </recommendedName>
</protein>
<dbReference type="GO" id="GO:0005774">
    <property type="term" value="C:vacuolar membrane"/>
    <property type="evidence" value="ECO:0007669"/>
    <property type="project" value="UniProtKB-SubCell"/>
</dbReference>
<evidence type="ECO:0000256" key="9">
    <source>
        <dbReference type="ARBA" id="ARBA00022840"/>
    </source>
</evidence>
<dbReference type="Gene3D" id="1.20.1560.10">
    <property type="entry name" value="ABC transporter type 1, transmembrane domain"/>
    <property type="match status" value="2"/>
</dbReference>
<comment type="subcellular location">
    <subcellularLocation>
        <location evidence="2">Cell membrane</location>
        <topology evidence="2">Multi-pass membrane protein</topology>
    </subcellularLocation>
    <subcellularLocation>
        <location evidence="1">Vacuole membrane</location>
        <topology evidence="1">Multi-pass membrane protein</topology>
    </subcellularLocation>
</comment>
<evidence type="ECO:0000256" key="13">
    <source>
        <dbReference type="ARBA" id="ARBA00024220"/>
    </source>
</evidence>
<dbReference type="CDD" id="cd18603">
    <property type="entry name" value="ABC_6TM_MRP1_2_3_6_D2_like"/>
    <property type="match status" value="1"/>
</dbReference>
<dbReference type="GO" id="GO:0005524">
    <property type="term" value="F:ATP binding"/>
    <property type="evidence" value="ECO:0007669"/>
    <property type="project" value="UniProtKB-KW"/>
</dbReference>
<dbReference type="GO" id="GO:0005886">
    <property type="term" value="C:plasma membrane"/>
    <property type="evidence" value="ECO:0007669"/>
    <property type="project" value="UniProtKB-SubCell"/>
</dbReference>
<feature type="domain" description="ABC transporter" evidence="17">
    <location>
        <begin position="1276"/>
        <end position="1510"/>
    </location>
</feature>
<dbReference type="GO" id="GO:0015431">
    <property type="term" value="F:ABC-type glutathione S-conjugate transporter activity"/>
    <property type="evidence" value="ECO:0007669"/>
    <property type="project" value="UniProtKB-EC"/>
</dbReference>
<evidence type="ECO:0000259" key="18">
    <source>
        <dbReference type="PROSITE" id="PS50929"/>
    </source>
</evidence>
<dbReference type="SUPFAM" id="SSF52540">
    <property type="entry name" value="P-loop containing nucleoside triphosphate hydrolases"/>
    <property type="match status" value="2"/>
</dbReference>
<dbReference type="Gene3D" id="3.40.50.300">
    <property type="entry name" value="P-loop containing nucleotide triphosphate hydrolases"/>
    <property type="match status" value="2"/>
</dbReference>
<evidence type="ECO:0000313" key="19">
    <source>
        <dbReference type="EMBL" id="VVC43743.1"/>
    </source>
</evidence>
<dbReference type="CDD" id="cd03244">
    <property type="entry name" value="ABCC_MRP_domain2"/>
    <property type="match status" value="1"/>
</dbReference>
<dbReference type="Pfam" id="PF00005">
    <property type="entry name" value="ABC_tran"/>
    <property type="match status" value="2"/>
</dbReference>
<evidence type="ECO:0000313" key="20">
    <source>
        <dbReference type="Proteomes" id="UP000325440"/>
    </source>
</evidence>
<dbReference type="InterPro" id="IPR050173">
    <property type="entry name" value="ABC_transporter_C-like"/>
</dbReference>
<dbReference type="PANTHER" id="PTHR24223:SF443">
    <property type="entry name" value="MULTIDRUG-RESISTANCE LIKE PROTEIN 1, ISOFORM I"/>
    <property type="match status" value="1"/>
</dbReference>
<evidence type="ECO:0000256" key="5">
    <source>
        <dbReference type="ARBA" id="ARBA00022475"/>
    </source>
</evidence>
<feature type="transmembrane region" description="Helical" evidence="16">
    <location>
        <begin position="357"/>
        <end position="379"/>
    </location>
</feature>
<feature type="transmembrane region" description="Helical" evidence="16">
    <location>
        <begin position="173"/>
        <end position="190"/>
    </location>
</feature>
<feature type="transmembrane region" description="Helical" evidence="16">
    <location>
        <begin position="459"/>
        <end position="479"/>
    </location>
</feature>
<dbReference type="SUPFAM" id="SSF90123">
    <property type="entry name" value="ABC transporter transmembrane region"/>
    <property type="match status" value="2"/>
</dbReference>
<keyword evidence="8" id="KW-0547">Nucleotide-binding</keyword>